<name>J7R5V8_HUIN7</name>
<dbReference type="InterPro" id="IPR002634">
    <property type="entry name" value="BolA"/>
</dbReference>
<dbReference type="OMA" id="FNDSYKH"/>
<dbReference type="Gene3D" id="3.30.300.90">
    <property type="entry name" value="BolA-like"/>
    <property type="match status" value="1"/>
</dbReference>
<dbReference type="Proteomes" id="UP000006310">
    <property type="component" value="Chromosome 4"/>
</dbReference>
<gene>
    <name evidence="2" type="primary">KNAG0D05060</name>
    <name evidence="2" type="ordered locus">KNAG_0D05060</name>
</gene>
<keyword evidence="3" id="KW-1185">Reference proteome</keyword>
<sequence length="114" mass="13226">MWRRAMLQRPLNQSVEGPAFTAIRARLQQSIPDATHLQLYNDSFKHAGHGGNLDARDSNESHIRVEVTAQRFSGMKTLQRHRFILREIKDEMDKYKIHAIQMVTKTPEEAERAT</sequence>
<dbReference type="InterPro" id="IPR036065">
    <property type="entry name" value="BolA-like_sf"/>
</dbReference>
<dbReference type="PIRSF" id="PIRSF003113">
    <property type="entry name" value="BolA"/>
    <property type="match status" value="1"/>
</dbReference>
<accession>J7R5V8</accession>
<dbReference type="HOGENOM" id="CLU_109462_2_0_1"/>
<dbReference type="Pfam" id="PF01722">
    <property type="entry name" value="BolA"/>
    <property type="match status" value="1"/>
</dbReference>
<reference evidence="3" key="2">
    <citation type="submission" date="2012-08" db="EMBL/GenBank/DDBJ databases">
        <title>Genome sequence of Kazachstania naganishii.</title>
        <authorList>
            <person name="Gordon J.L."/>
            <person name="Armisen D."/>
            <person name="Proux-Wera E."/>
            <person name="OhEigeartaigh S.S."/>
            <person name="Byrne K.P."/>
            <person name="Wolfe K.H."/>
        </authorList>
    </citation>
    <scope>NUCLEOTIDE SEQUENCE [LARGE SCALE GENOMIC DNA]</scope>
    <source>
        <strain evidence="3">ATCC MYA-139 / BCRC 22969 / CBS 8797 / CCRC 22969 / KCTC 17520 / NBRC 10181 / NCYC 3082</strain>
    </source>
</reference>
<dbReference type="eggNOG" id="KOG2313">
    <property type="taxonomic scope" value="Eukaryota"/>
</dbReference>
<dbReference type="PANTHER" id="PTHR46230">
    <property type="match status" value="1"/>
</dbReference>
<dbReference type="PANTHER" id="PTHR46230:SF7">
    <property type="entry name" value="BOLA-LIKE PROTEIN 1"/>
    <property type="match status" value="1"/>
</dbReference>
<evidence type="ECO:0000313" key="2">
    <source>
        <dbReference type="EMBL" id="CCK70245.1"/>
    </source>
</evidence>
<dbReference type="GO" id="GO:0044572">
    <property type="term" value="P:[4Fe-4S] cluster assembly"/>
    <property type="evidence" value="ECO:0007669"/>
    <property type="project" value="TreeGrafter"/>
</dbReference>
<dbReference type="EMBL" id="HE978317">
    <property type="protein sequence ID" value="CCK70245.1"/>
    <property type="molecule type" value="Genomic_DNA"/>
</dbReference>
<comment type="similarity">
    <text evidence="1">Belongs to the BolA/IbaG family.</text>
</comment>
<evidence type="ECO:0000313" key="3">
    <source>
        <dbReference type="Proteomes" id="UP000006310"/>
    </source>
</evidence>
<organism evidence="2 3">
    <name type="scientific">Huiozyma naganishii (strain ATCC MYA-139 / BCRC 22969 / CBS 8797 / KCTC 17520 / NBRC 10181 / NCYC 3082 / Yp74L-3)</name>
    <name type="common">Yeast</name>
    <name type="synonym">Kazachstania naganishii</name>
    <dbReference type="NCBI Taxonomy" id="1071383"/>
    <lineage>
        <taxon>Eukaryota</taxon>
        <taxon>Fungi</taxon>
        <taxon>Dikarya</taxon>
        <taxon>Ascomycota</taxon>
        <taxon>Saccharomycotina</taxon>
        <taxon>Saccharomycetes</taxon>
        <taxon>Saccharomycetales</taxon>
        <taxon>Saccharomycetaceae</taxon>
        <taxon>Huiozyma</taxon>
    </lineage>
</organism>
<reference evidence="2 3" key="1">
    <citation type="journal article" date="2011" name="Proc. Natl. Acad. Sci. U.S.A.">
        <title>Evolutionary erosion of yeast sex chromosomes by mating-type switching accidents.</title>
        <authorList>
            <person name="Gordon J.L."/>
            <person name="Armisen D."/>
            <person name="Proux-Wera E."/>
            <person name="Oheigeartaigh S.S."/>
            <person name="Byrne K.P."/>
            <person name="Wolfe K.H."/>
        </authorList>
    </citation>
    <scope>NUCLEOTIDE SEQUENCE [LARGE SCALE GENOMIC DNA]</scope>
    <source>
        <strain evidence="3">ATCC MYA-139 / BCRC 22969 / CBS 8797 / CCRC 22969 / KCTC 17520 / NBRC 10181 / NCYC 3082</strain>
    </source>
</reference>
<dbReference type="RefSeq" id="XP_022464491.1">
    <property type="nucleotide sequence ID" value="XM_022607946.1"/>
</dbReference>
<dbReference type="SUPFAM" id="SSF82657">
    <property type="entry name" value="BolA-like"/>
    <property type="match status" value="1"/>
</dbReference>
<dbReference type="AlphaFoldDB" id="J7R5V8"/>
<dbReference type="KEGG" id="kng:KNAG_0D05060"/>
<proteinExistence type="inferred from homology"/>
<dbReference type="STRING" id="1071383.J7R5V8"/>
<dbReference type="GeneID" id="34525934"/>
<evidence type="ECO:0000256" key="1">
    <source>
        <dbReference type="RuleBase" id="RU003860"/>
    </source>
</evidence>
<dbReference type="OrthoDB" id="411584at2759"/>
<evidence type="ECO:0008006" key="4">
    <source>
        <dbReference type="Google" id="ProtNLM"/>
    </source>
</evidence>
<protein>
    <recommendedName>
        <fullName evidence="4">BolA protein</fullName>
    </recommendedName>
</protein>
<dbReference type="GO" id="GO:0005759">
    <property type="term" value="C:mitochondrial matrix"/>
    <property type="evidence" value="ECO:0007669"/>
    <property type="project" value="TreeGrafter"/>
</dbReference>